<evidence type="ECO:0000313" key="2">
    <source>
        <dbReference type="Proteomes" id="UP000638648"/>
    </source>
</evidence>
<organism evidence="1 2">
    <name type="scientific">Actinopolymorpha pittospori</name>
    <dbReference type="NCBI Taxonomy" id="648752"/>
    <lineage>
        <taxon>Bacteria</taxon>
        <taxon>Bacillati</taxon>
        <taxon>Actinomycetota</taxon>
        <taxon>Actinomycetes</taxon>
        <taxon>Propionibacteriales</taxon>
        <taxon>Actinopolymorphaceae</taxon>
        <taxon>Actinopolymorpha</taxon>
    </lineage>
</organism>
<keyword evidence="2" id="KW-1185">Reference proteome</keyword>
<dbReference type="AlphaFoldDB" id="A0A927MNW9"/>
<name>A0A927MNW9_9ACTN</name>
<proteinExistence type="predicted"/>
<evidence type="ECO:0000313" key="1">
    <source>
        <dbReference type="EMBL" id="MBE1604160.1"/>
    </source>
</evidence>
<gene>
    <name evidence="1" type="ORF">HEB94_001008</name>
</gene>
<accession>A0A927MNW9</accession>
<protein>
    <submittedName>
        <fullName evidence="1">Uncharacterized protein</fullName>
    </submittedName>
</protein>
<reference evidence="1" key="1">
    <citation type="submission" date="2020-10" db="EMBL/GenBank/DDBJ databases">
        <title>Sequencing the genomes of 1000 actinobacteria strains.</title>
        <authorList>
            <person name="Klenk H.-P."/>
        </authorList>
    </citation>
    <scope>NUCLEOTIDE SEQUENCE</scope>
    <source>
        <strain evidence="1">DSM 45354</strain>
    </source>
</reference>
<dbReference type="RefSeq" id="WP_273374894.1">
    <property type="nucleotide sequence ID" value="NZ_BAABJL010000173.1"/>
</dbReference>
<dbReference type="EMBL" id="JADBEM010000001">
    <property type="protein sequence ID" value="MBE1604160.1"/>
    <property type="molecule type" value="Genomic_DNA"/>
</dbReference>
<comment type="caution">
    <text evidence="1">The sequence shown here is derived from an EMBL/GenBank/DDBJ whole genome shotgun (WGS) entry which is preliminary data.</text>
</comment>
<dbReference type="Proteomes" id="UP000638648">
    <property type="component" value="Unassembled WGS sequence"/>
</dbReference>
<sequence>MTLAGRRPFRVTARRMIRLGPHRFSAAVRIKLIIIATTTREIA</sequence>